<gene>
    <name evidence="2" type="ORF">BSZ19_13175</name>
</gene>
<dbReference type="PROSITE" id="PS51257">
    <property type="entry name" value="PROKAR_LIPOPROTEIN"/>
    <property type="match status" value="1"/>
</dbReference>
<dbReference type="Pfam" id="PF20084">
    <property type="entry name" value="TrbK"/>
    <property type="match status" value="1"/>
</dbReference>
<feature type="region of interest" description="Disordered" evidence="1">
    <location>
        <begin position="84"/>
        <end position="123"/>
    </location>
</feature>
<dbReference type="EMBL" id="NAFL01000235">
    <property type="protein sequence ID" value="OSJ34112.1"/>
    <property type="molecule type" value="Genomic_DNA"/>
</dbReference>
<evidence type="ECO:0008006" key="4">
    <source>
        <dbReference type="Google" id="ProtNLM"/>
    </source>
</evidence>
<feature type="compositionally biased region" description="Low complexity" evidence="1">
    <location>
        <begin position="85"/>
        <end position="95"/>
    </location>
</feature>
<evidence type="ECO:0000256" key="1">
    <source>
        <dbReference type="SAM" id="MobiDB-lite"/>
    </source>
</evidence>
<dbReference type="InterPro" id="IPR027587">
    <property type="entry name" value="TrbK"/>
</dbReference>
<evidence type="ECO:0000313" key="2">
    <source>
        <dbReference type="EMBL" id="OSJ34112.1"/>
    </source>
</evidence>
<sequence length="123" mass="13182">MMKNRFERLPIAVAVCLTVLVVAACAVRLRGDDSATQSSASLAAKPDPTAAKLEQCRTVTYEQREALLECQRIWAERRSQFLGKSGSVDGDSGVGAAPFSSPVTRKDESRLPSGSPSIPSRSE</sequence>
<evidence type="ECO:0000313" key="3">
    <source>
        <dbReference type="Proteomes" id="UP000193335"/>
    </source>
</evidence>
<dbReference type="AlphaFoldDB" id="A0A1Y2JRM9"/>
<reference evidence="2 3" key="1">
    <citation type="submission" date="2017-03" db="EMBL/GenBank/DDBJ databases">
        <title>Whole genome sequences of fourteen strains of Bradyrhizobium canariense and one strain of Bradyrhizobium japonicum isolated from Lupinus (Papilionoideae: Genisteae) species in Algeria.</title>
        <authorList>
            <person name="Crovadore J."/>
            <person name="Chekireb D."/>
            <person name="Brachmann A."/>
            <person name="Chablais R."/>
            <person name="Cochard B."/>
            <person name="Lefort F."/>
        </authorList>
    </citation>
    <scope>NUCLEOTIDE SEQUENCE [LARGE SCALE GENOMIC DNA]</scope>
    <source>
        <strain evidence="2 3">UBMA197</strain>
    </source>
</reference>
<proteinExistence type="predicted"/>
<dbReference type="NCBIfam" id="TIGR04360">
    <property type="entry name" value="other_trbK"/>
    <property type="match status" value="1"/>
</dbReference>
<name>A0A1Y2JRM9_BRAJP</name>
<comment type="caution">
    <text evidence="2">The sequence shown here is derived from an EMBL/GenBank/DDBJ whole genome shotgun (WGS) entry which is preliminary data.</text>
</comment>
<organism evidence="2 3">
    <name type="scientific">Bradyrhizobium japonicum</name>
    <dbReference type="NCBI Taxonomy" id="375"/>
    <lineage>
        <taxon>Bacteria</taxon>
        <taxon>Pseudomonadati</taxon>
        <taxon>Pseudomonadota</taxon>
        <taxon>Alphaproteobacteria</taxon>
        <taxon>Hyphomicrobiales</taxon>
        <taxon>Nitrobacteraceae</taxon>
        <taxon>Bradyrhizobium</taxon>
    </lineage>
</organism>
<protein>
    <recommendedName>
        <fullName evidence="4">Entry exclusion protein TrbK-alt</fullName>
    </recommendedName>
</protein>
<dbReference type="RefSeq" id="WP_085399895.1">
    <property type="nucleotide sequence ID" value="NZ_NAFL01000235.1"/>
</dbReference>
<feature type="compositionally biased region" description="Polar residues" evidence="1">
    <location>
        <begin position="112"/>
        <end position="123"/>
    </location>
</feature>
<dbReference type="Proteomes" id="UP000193335">
    <property type="component" value="Unassembled WGS sequence"/>
</dbReference>
<accession>A0A1Y2JRM9</accession>